<dbReference type="EMBL" id="OMOD01000007">
    <property type="protein sequence ID" value="SPF32254.1"/>
    <property type="molecule type" value="Genomic_DNA"/>
</dbReference>
<organism evidence="2 3">
    <name type="scientific">Candidatus Sulfotelmatobacter kueseliae</name>
    <dbReference type="NCBI Taxonomy" id="2042962"/>
    <lineage>
        <taxon>Bacteria</taxon>
        <taxon>Pseudomonadati</taxon>
        <taxon>Acidobacteriota</taxon>
        <taxon>Terriglobia</taxon>
        <taxon>Terriglobales</taxon>
        <taxon>Candidatus Korobacteraceae</taxon>
        <taxon>Candidatus Sulfotelmatobacter</taxon>
    </lineage>
</organism>
<evidence type="ECO:0000313" key="3">
    <source>
        <dbReference type="Proteomes" id="UP000238701"/>
    </source>
</evidence>
<dbReference type="OrthoDB" id="9790557at2"/>
<reference evidence="3" key="1">
    <citation type="submission" date="2018-02" db="EMBL/GenBank/DDBJ databases">
        <authorList>
            <person name="Hausmann B."/>
        </authorList>
    </citation>
    <scope>NUCLEOTIDE SEQUENCE [LARGE SCALE GENOMIC DNA]</scope>
    <source>
        <strain evidence="3">Peat soil MAG SbA1</strain>
    </source>
</reference>
<sequence length="134" mass="15315">MNDRPFILGGLIVFVVFVTIPVWRSLATPKVTLAAPQLAVPARETQCVAPVSYMRTSHMQLLQEWRDDVVRRQQRQYVAFNGRTYQKDLTRTCLSRCHGSRKEFCDRCHEYNGVTAPDCWNCHSDALRAAGGTR</sequence>
<dbReference type="Proteomes" id="UP000238701">
    <property type="component" value="Unassembled WGS sequence"/>
</dbReference>
<evidence type="ECO:0000256" key="1">
    <source>
        <dbReference type="SAM" id="Phobius"/>
    </source>
</evidence>
<evidence type="ECO:0000313" key="2">
    <source>
        <dbReference type="EMBL" id="SPF32254.1"/>
    </source>
</evidence>
<dbReference type="InterPro" id="IPR036280">
    <property type="entry name" value="Multihaem_cyt_sf"/>
</dbReference>
<dbReference type="AlphaFoldDB" id="A0A2U3JXU4"/>
<feature type="transmembrane region" description="Helical" evidence="1">
    <location>
        <begin position="6"/>
        <end position="23"/>
    </location>
</feature>
<proteinExistence type="predicted"/>
<name>A0A2U3JXU4_9BACT</name>
<gene>
    <name evidence="2" type="primary">dsrJ</name>
    <name evidence="2" type="ORF">SBA1_1040020</name>
</gene>
<keyword evidence="1" id="KW-0472">Membrane</keyword>
<keyword evidence="1" id="KW-0812">Transmembrane</keyword>
<protein>
    <submittedName>
        <fullName evidence="2">DsrJ</fullName>
    </submittedName>
</protein>
<keyword evidence="1" id="KW-1133">Transmembrane helix</keyword>
<dbReference type="InterPro" id="IPR047668">
    <property type="entry name" value="DsrJ"/>
</dbReference>
<dbReference type="NCBIfam" id="NF038038">
    <property type="entry name" value="cytoc_DsrJ"/>
    <property type="match status" value="1"/>
</dbReference>
<dbReference type="SUPFAM" id="SSF48695">
    <property type="entry name" value="Multiheme cytochromes"/>
    <property type="match status" value="1"/>
</dbReference>
<accession>A0A2U3JXU4</accession>